<evidence type="ECO:0008006" key="3">
    <source>
        <dbReference type="Google" id="ProtNLM"/>
    </source>
</evidence>
<reference evidence="1" key="2">
    <citation type="submission" date="2023-01" db="EMBL/GenBank/DDBJ databases">
        <title>Draft genome sequence of Algimonas porphyrae strain NBRC 108216.</title>
        <authorList>
            <person name="Sun Q."/>
            <person name="Mori K."/>
        </authorList>
    </citation>
    <scope>NUCLEOTIDE SEQUENCE</scope>
    <source>
        <strain evidence="1">NBRC 108216</strain>
    </source>
</reference>
<protein>
    <recommendedName>
        <fullName evidence="3">STAS domain-containing protein</fullName>
    </recommendedName>
</protein>
<evidence type="ECO:0000313" key="2">
    <source>
        <dbReference type="Proteomes" id="UP001161390"/>
    </source>
</evidence>
<comment type="caution">
    <text evidence="1">The sequence shown here is derived from an EMBL/GenBank/DDBJ whole genome shotgun (WGS) entry which is preliminary data.</text>
</comment>
<organism evidence="1 2">
    <name type="scientific">Algimonas porphyrae</name>
    <dbReference type="NCBI Taxonomy" id="1128113"/>
    <lineage>
        <taxon>Bacteria</taxon>
        <taxon>Pseudomonadati</taxon>
        <taxon>Pseudomonadota</taxon>
        <taxon>Alphaproteobacteria</taxon>
        <taxon>Maricaulales</taxon>
        <taxon>Robiginitomaculaceae</taxon>
        <taxon>Algimonas</taxon>
    </lineage>
</organism>
<name>A0ABQ5V2D7_9PROT</name>
<keyword evidence="2" id="KW-1185">Reference proteome</keyword>
<proteinExistence type="predicted"/>
<gene>
    <name evidence="1" type="ORF">GCM10007854_18190</name>
</gene>
<reference evidence="1" key="1">
    <citation type="journal article" date="2014" name="Int. J. Syst. Evol. Microbiol.">
        <title>Complete genome of a new Firmicutes species belonging to the dominant human colonic microbiota ('Ruminococcus bicirculans') reveals two chromosomes and a selective capacity to utilize plant glucans.</title>
        <authorList>
            <consortium name="NISC Comparative Sequencing Program"/>
            <person name="Wegmann U."/>
            <person name="Louis P."/>
            <person name="Goesmann A."/>
            <person name="Henrissat B."/>
            <person name="Duncan S.H."/>
            <person name="Flint H.J."/>
        </authorList>
    </citation>
    <scope>NUCLEOTIDE SEQUENCE</scope>
    <source>
        <strain evidence="1">NBRC 108216</strain>
    </source>
</reference>
<accession>A0ABQ5V2D7</accession>
<sequence length="165" mass="18737">MPVWKRKPLPALEGLDEVQNLFAPPPGLTVRFHRHQPSHEYDGYAAIMSFHGNMPDGSGGKAHGRFVASSAAFWRTHEDAKTLVVDFRDLRYRWGDSLIMLFDRIGRQFDHEWSDIGMQVPIKLLASDNSAGLYSLISDKSVFFDTIEDALISCRADMGRYYEDA</sequence>
<dbReference type="EMBL" id="BSNJ01000003">
    <property type="protein sequence ID" value="GLQ20864.1"/>
    <property type="molecule type" value="Genomic_DNA"/>
</dbReference>
<evidence type="ECO:0000313" key="1">
    <source>
        <dbReference type="EMBL" id="GLQ20864.1"/>
    </source>
</evidence>
<dbReference type="Proteomes" id="UP001161390">
    <property type="component" value="Unassembled WGS sequence"/>
</dbReference>